<comment type="function">
    <text evidence="6 9">Catalyzes cyclization of the linear tetrapyrrole, hydroxymethylbilane, to the macrocyclic uroporphyrinogen III.</text>
</comment>
<dbReference type="PANTHER" id="PTHR38042">
    <property type="entry name" value="UROPORPHYRINOGEN-III SYNTHASE, CHLOROPLASTIC"/>
    <property type="match status" value="1"/>
</dbReference>
<evidence type="ECO:0000256" key="8">
    <source>
        <dbReference type="ARBA" id="ARBA00048617"/>
    </source>
</evidence>
<comment type="catalytic activity">
    <reaction evidence="8 9">
        <text>hydroxymethylbilane = uroporphyrinogen III + H2O</text>
        <dbReference type="Rhea" id="RHEA:18965"/>
        <dbReference type="ChEBI" id="CHEBI:15377"/>
        <dbReference type="ChEBI" id="CHEBI:57308"/>
        <dbReference type="ChEBI" id="CHEBI:57845"/>
        <dbReference type="EC" id="4.2.1.75"/>
    </reaction>
</comment>
<evidence type="ECO:0000256" key="2">
    <source>
        <dbReference type="ARBA" id="ARBA00008133"/>
    </source>
</evidence>
<dbReference type="EMBL" id="NTKD01000006">
    <property type="protein sequence ID" value="PDH41096.1"/>
    <property type="molecule type" value="Genomic_DNA"/>
</dbReference>
<dbReference type="Proteomes" id="UP000219327">
    <property type="component" value="Unassembled WGS sequence"/>
</dbReference>
<reference evidence="11 12" key="1">
    <citation type="submission" date="2017-08" db="EMBL/GenBank/DDBJ databases">
        <title>Fine stratification of microbial communities through a metagenomic profile of the photic zone.</title>
        <authorList>
            <person name="Haro-Moreno J.M."/>
            <person name="Lopez-Perez M."/>
            <person name="De La Torre J."/>
            <person name="Picazo A."/>
            <person name="Camacho A."/>
            <person name="Rodriguez-Valera F."/>
        </authorList>
    </citation>
    <scope>NUCLEOTIDE SEQUENCE [LARGE SCALE GENOMIC DNA]</scope>
    <source>
        <strain evidence="11">MED-G24</strain>
    </source>
</reference>
<dbReference type="GO" id="GO:0004852">
    <property type="term" value="F:uroporphyrinogen-III synthase activity"/>
    <property type="evidence" value="ECO:0007669"/>
    <property type="project" value="UniProtKB-UniRule"/>
</dbReference>
<gene>
    <name evidence="11" type="ORF">CNE99_02120</name>
</gene>
<dbReference type="UniPathway" id="UPA00251">
    <property type="reaction ID" value="UER00320"/>
</dbReference>
<comment type="pathway">
    <text evidence="1 9">Porphyrin-containing compound metabolism; protoporphyrin-IX biosynthesis; coproporphyrinogen-III from 5-aminolevulinate: step 3/4.</text>
</comment>
<sequence>MRQYTDVNPTLLLIRPAGSNDQLAGAFTALGWPVIERPLTRITSVDEGVDDRRLAMSLDRFDHVIFVSQHAVLTGLPRLAAFWSQWPSGLRWYAVGERTAMILENEGAPEVLFPAVSGSTGLLSLQPLVDAADSAVLIVKGEDGLDDLENTLLERQARVENLTTYRRELCNGDRVEHQINGYVVPVYNSSVLPGLKSVLMDVPDHHQVLVAVSERIAEAATAIGFKKVLISSGLEQIAVATCIESARRWLPYDKP</sequence>
<name>A0A2A5WYF4_9GAMM</name>
<dbReference type="CDD" id="cd06578">
    <property type="entry name" value="HemD"/>
    <property type="match status" value="1"/>
</dbReference>
<dbReference type="InterPro" id="IPR003754">
    <property type="entry name" value="4pyrrol_synth_uPrphyn_synth"/>
</dbReference>
<evidence type="ECO:0000259" key="10">
    <source>
        <dbReference type="Pfam" id="PF02602"/>
    </source>
</evidence>
<evidence type="ECO:0000256" key="9">
    <source>
        <dbReference type="RuleBase" id="RU366031"/>
    </source>
</evidence>
<evidence type="ECO:0000256" key="1">
    <source>
        <dbReference type="ARBA" id="ARBA00004772"/>
    </source>
</evidence>
<proteinExistence type="inferred from homology"/>
<dbReference type="Gene3D" id="3.40.50.10090">
    <property type="match status" value="2"/>
</dbReference>
<keyword evidence="5 9" id="KW-0627">Porphyrin biosynthesis</keyword>
<comment type="similarity">
    <text evidence="2 9">Belongs to the uroporphyrinogen-III synthase family.</text>
</comment>
<keyword evidence="4 9" id="KW-0456">Lyase</keyword>
<dbReference type="SUPFAM" id="SSF69618">
    <property type="entry name" value="HemD-like"/>
    <property type="match status" value="1"/>
</dbReference>
<dbReference type="AlphaFoldDB" id="A0A2A5WYF4"/>
<organism evidence="11 12">
    <name type="scientific">OM182 bacterium MED-G24</name>
    <dbReference type="NCBI Taxonomy" id="1986255"/>
    <lineage>
        <taxon>Bacteria</taxon>
        <taxon>Pseudomonadati</taxon>
        <taxon>Pseudomonadota</taxon>
        <taxon>Gammaproteobacteria</taxon>
        <taxon>OMG group</taxon>
        <taxon>OM182 clade</taxon>
    </lineage>
</organism>
<evidence type="ECO:0000256" key="7">
    <source>
        <dbReference type="ARBA" id="ARBA00040167"/>
    </source>
</evidence>
<dbReference type="InterPro" id="IPR036108">
    <property type="entry name" value="4pyrrol_syn_uPrphyn_synt_sf"/>
</dbReference>
<accession>A0A2A5WYF4</accession>
<comment type="caution">
    <text evidence="11">The sequence shown here is derived from an EMBL/GenBank/DDBJ whole genome shotgun (WGS) entry which is preliminary data.</text>
</comment>
<evidence type="ECO:0000256" key="5">
    <source>
        <dbReference type="ARBA" id="ARBA00023244"/>
    </source>
</evidence>
<protein>
    <recommendedName>
        <fullName evidence="7 9">Uroporphyrinogen-III synthase</fullName>
        <ecNumber evidence="3 9">4.2.1.75</ecNumber>
    </recommendedName>
</protein>
<feature type="domain" description="Tetrapyrrole biosynthesis uroporphyrinogen III synthase" evidence="10">
    <location>
        <begin position="21"/>
        <end position="232"/>
    </location>
</feature>
<dbReference type="Pfam" id="PF02602">
    <property type="entry name" value="HEM4"/>
    <property type="match status" value="1"/>
</dbReference>
<evidence type="ECO:0000313" key="12">
    <source>
        <dbReference type="Proteomes" id="UP000219327"/>
    </source>
</evidence>
<evidence type="ECO:0000256" key="3">
    <source>
        <dbReference type="ARBA" id="ARBA00013109"/>
    </source>
</evidence>
<evidence type="ECO:0000256" key="6">
    <source>
        <dbReference type="ARBA" id="ARBA00037589"/>
    </source>
</evidence>
<evidence type="ECO:0000313" key="11">
    <source>
        <dbReference type="EMBL" id="PDH41096.1"/>
    </source>
</evidence>
<dbReference type="EC" id="4.2.1.75" evidence="3 9"/>
<evidence type="ECO:0000256" key="4">
    <source>
        <dbReference type="ARBA" id="ARBA00023239"/>
    </source>
</evidence>
<dbReference type="GO" id="GO:0006782">
    <property type="term" value="P:protoporphyrinogen IX biosynthetic process"/>
    <property type="evidence" value="ECO:0007669"/>
    <property type="project" value="UniProtKB-UniRule"/>
</dbReference>
<dbReference type="GO" id="GO:0006780">
    <property type="term" value="P:uroporphyrinogen III biosynthetic process"/>
    <property type="evidence" value="ECO:0007669"/>
    <property type="project" value="UniProtKB-UniRule"/>
</dbReference>
<dbReference type="InterPro" id="IPR039793">
    <property type="entry name" value="UROS/Hem4"/>
</dbReference>
<dbReference type="PANTHER" id="PTHR38042:SF1">
    <property type="entry name" value="UROPORPHYRINOGEN-III SYNTHASE, CHLOROPLASTIC"/>
    <property type="match status" value="1"/>
</dbReference>